<dbReference type="EMBL" id="JADNYJ010000460">
    <property type="protein sequence ID" value="KAF8869343.1"/>
    <property type="molecule type" value="Genomic_DNA"/>
</dbReference>
<feature type="region of interest" description="Disordered" evidence="1">
    <location>
        <begin position="30"/>
        <end position="164"/>
    </location>
</feature>
<dbReference type="Proteomes" id="UP000724874">
    <property type="component" value="Unassembled WGS sequence"/>
</dbReference>
<keyword evidence="3" id="KW-1185">Reference proteome</keyword>
<comment type="caution">
    <text evidence="2">The sequence shown here is derived from an EMBL/GenBank/DDBJ whole genome shotgun (WGS) entry which is preliminary data.</text>
</comment>
<organism evidence="2 3">
    <name type="scientific">Gymnopilus junonius</name>
    <name type="common">Spectacular rustgill mushroom</name>
    <name type="synonym">Gymnopilus spectabilis subsp. junonius</name>
    <dbReference type="NCBI Taxonomy" id="109634"/>
    <lineage>
        <taxon>Eukaryota</taxon>
        <taxon>Fungi</taxon>
        <taxon>Dikarya</taxon>
        <taxon>Basidiomycota</taxon>
        <taxon>Agaricomycotina</taxon>
        <taxon>Agaricomycetes</taxon>
        <taxon>Agaricomycetidae</taxon>
        <taxon>Agaricales</taxon>
        <taxon>Agaricineae</taxon>
        <taxon>Hymenogastraceae</taxon>
        <taxon>Gymnopilus</taxon>
    </lineage>
</organism>
<reference evidence="2" key="1">
    <citation type="submission" date="2020-11" db="EMBL/GenBank/DDBJ databases">
        <authorList>
            <consortium name="DOE Joint Genome Institute"/>
            <person name="Ahrendt S."/>
            <person name="Riley R."/>
            <person name="Andreopoulos W."/>
            <person name="LaButti K."/>
            <person name="Pangilinan J."/>
            <person name="Ruiz-duenas F.J."/>
            <person name="Barrasa J.M."/>
            <person name="Sanchez-Garcia M."/>
            <person name="Camarero S."/>
            <person name="Miyauchi S."/>
            <person name="Serrano A."/>
            <person name="Linde D."/>
            <person name="Babiker R."/>
            <person name="Drula E."/>
            <person name="Ayuso-Fernandez I."/>
            <person name="Pacheco R."/>
            <person name="Padilla G."/>
            <person name="Ferreira P."/>
            <person name="Barriuso J."/>
            <person name="Kellner H."/>
            <person name="Castanera R."/>
            <person name="Alfaro M."/>
            <person name="Ramirez L."/>
            <person name="Pisabarro A.G."/>
            <person name="Kuo A."/>
            <person name="Tritt A."/>
            <person name="Lipzen A."/>
            <person name="He G."/>
            <person name="Yan M."/>
            <person name="Ng V."/>
            <person name="Cullen D."/>
            <person name="Martin F."/>
            <person name="Rosso M.-N."/>
            <person name="Henrissat B."/>
            <person name="Hibbett D."/>
            <person name="Martinez A.T."/>
            <person name="Grigoriev I.V."/>
        </authorList>
    </citation>
    <scope>NUCLEOTIDE SEQUENCE</scope>
    <source>
        <strain evidence="2">AH 44721</strain>
    </source>
</reference>
<proteinExistence type="predicted"/>
<evidence type="ECO:0000313" key="3">
    <source>
        <dbReference type="Proteomes" id="UP000724874"/>
    </source>
</evidence>
<evidence type="ECO:0000313" key="2">
    <source>
        <dbReference type="EMBL" id="KAF8869343.1"/>
    </source>
</evidence>
<feature type="compositionally biased region" description="Basic and acidic residues" evidence="1">
    <location>
        <begin position="127"/>
        <end position="150"/>
    </location>
</feature>
<sequence>MTRSKTYHCYDRQWKVIYSSYHVRFIESHETTPSALPPSTPQSSHTVTEPPSIDEITRNATSQPILFDSEEEEDVLPNDPGPTSGADNSADHNDPEGPQRSSRPKRGQNDPTQLERAMQEVRAAGQRKAEEKMERRKRLADIREEERRNEPSIVKRRHDVSLEI</sequence>
<dbReference type="OrthoDB" id="3344688at2759"/>
<dbReference type="AlphaFoldDB" id="A0A9P5N984"/>
<name>A0A9P5N984_GYMJU</name>
<gene>
    <name evidence="2" type="ORF">CPB84DRAFT_1856488</name>
</gene>
<accession>A0A9P5N984</accession>
<evidence type="ECO:0000256" key="1">
    <source>
        <dbReference type="SAM" id="MobiDB-lite"/>
    </source>
</evidence>
<protein>
    <submittedName>
        <fullName evidence="2">Uncharacterized protein</fullName>
    </submittedName>
</protein>